<dbReference type="Pfam" id="PF01757">
    <property type="entry name" value="Acyl_transf_3"/>
    <property type="match status" value="1"/>
</dbReference>
<evidence type="ECO:0000256" key="1">
    <source>
        <dbReference type="ARBA" id="ARBA00004651"/>
    </source>
</evidence>
<feature type="transmembrane region" description="Helical" evidence="7">
    <location>
        <begin position="53"/>
        <end position="74"/>
    </location>
</feature>
<feature type="transmembrane region" description="Helical" evidence="7">
    <location>
        <begin position="270"/>
        <end position="289"/>
    </location>
</feature>
<dbReference type="OrthoDB" id="65129at2"/>
<evidence type="ECO:0000256" key="7">
    <source>
        <dbReference type="SAM" id="Phobius"/>
    </source>
</evidence>
<gene>
    <name evidence="9" type="ORF">WDC_1503</name>
</gene>
<evidence type="ECO:0000256" key="5">
    <source>
        <dbReference type="ARBA" id="ARBA00022989"/>
    </source>
</evidence>
<keyword evidence="9" id="KW-0808">Transferase</keyword>
<dbReference type="PANTHER" id="PTHR40074">
    <property type="entry name" value="O-ACETYLTRANSFERASE WECH"/>
    <property type="match status" value="1"/>
</dbReference>
<dbReference type="GO" id="GO:0016413">
    <property type="term" value="F:O-acetyltransferase activity"/>
    <property type="evidence" value="ECO:0007669"/>
    <property type="project" value="TreeGrafter"/>
</dbReference>
<protein>
    <submittedName>
        <fullName evidence="9">Putative acyltransferase</fullName>
    </submittedName>
</protein>
<feature type="transmembrane region" description="Helical" evidence="7">
    <location>
        <begin position="346"/>
        <end position="371"/>
    </location>
</feature>
<dbReference type="InterPro" id="IPR002656">
    <property type="entry name" value="Acyl_transf_3_dom"/>
</dbReference>
<dbReference type="Proteomes" id="UP000032279">
    <property type="component" value="Unassembled WGS sequence"/>
</dbReference>
<dbReference type="AlphaFoldDB" id="A0A0D1A5D9"/>
<dbReference type="PANTHER" id="PTHR40074:SF2">
    <property type="entry name" value="O-ACETYLTRANSFERASE WECH"/>
    <property type="match status" value="1"/>
</dbReference>
<feature type="transmembrane region" description="Helical" evidence="7">
    <location>
        <begin position="95"/>
        <end position="114"/>
    </location>
</feature>
<feature type="transmembrane region" description="Helical" evidence="7">
    <location>
        <begin position="310"/>
        <end position="334"/>
    </location>
</feature>
<keyword evidence="4 7" id="KW-0812">Transmembrane</keyword>
<organism evidence="9 10">
    <name type="scientific">Paucilactobacillus wasatchensis</name>
    <dbReference type="NCBI Taxonomy" id="1335616"/>
    <lineage>
        <taxon>Bacteria</taxon>
        <taxon>Bacillati</taxon>
        <taxon>Bacillota</taxon>
        <taxon>Bacilli</taxon>
        <taxon>Lactobacillales</taxon>
        <taxon>Lactobacillaceae</taxon>
        <taxon>Paucilactobacillus</taxon>
    </lineage>
</organism>
<keyword evidence="9" id="KW-0012">Acyltransferase</keyword>
<comment type="similarity">
    <text evidence="2">Belongs to the acyltransferase 3 family.</text>
</comment>
<dbReference type="GO" id="GO:0009246">
    <property type="term" value="P:enterobacterial common antigen biosynthetic process"/>
    <property type="evidence" value="ECO:0007669"/>
    <property type="project" value="TreeGrafter"/>
</dbReference>
<feature type="transmembrane region" description="Helical" evidence="7">
    <location>
        <begin position="229"/>
        <end position="250"/>
    </location>
</feature>
<feature type="transmembrane region" description="Helical" evidence="7">
    <location>
        <begin position="134"/>
        <end position="152"/>
    </location>
</feature>
<evidence type="ECO:0000256" key="3">
    <source>
        <dbReference type="ARBA" id="ARBA00022475"/>
    </source>
</evidence>
<name>A0A0D1A5D9_9LACO</name>
<sequence>MATRHKRPYLYEVDLMRIIFIFGVLLNHTTTAFERSMADGSNSQLFLQATHLILHFTRMGFMFMTGLVLVLNYYNRKNNWLTFWRKRYVSVGIPYLAWNGIFILGTMLVSGVAFSGSSFWHNFGHAVLYGDSFYMYYILVTFQLYLLFPLLVKLFKRVKNHNRILVVSAILQLILLFFLKYALPHIDTSSWWYLFRAYGVNVLTYQVYFVFGAYVAIHYKEVDEFIKKHAKQIGTLTAVLALGTVGLYFFDMNTLHLTLAKTLEVHQPYIMIYDIVMIVFVFWIGRKYAYWREHGLKPAVDRFIRAGAKVSFGIYLVQTIPIALMTWLLSFISLPSWGYLILLPVGYAAVAATAFLISWGCYKIYPFAILIGRKPTKKRKEVLNYDRTYKQTNETIN</sequence>
<dbReference type="EMBL" id="AWTT01000040">
    <property type="protein sequence ID" value="KIS02917.1"/>
    <property type="molecule type" value="Genomic_DNA"/>
</dbReference>
<dbReference type="RefSeq" id="WP_044011209.1">
    <property type="nucleotide sequence ID" value="NZ_AWTT01000040.1"/>
</dbReference>
<evidence type="ECO:0000256" key="6">
    <source>
        <dbReference type="ARBA" id="ARBA00023136"/>
    </source>
</evidence>
<evidence type="ECO:0000259" key="8">
    <source>
        <dbReference type="Pfam" id="PF01757"/>
    </source>
</evidence>
<dbReference type="STRING" id="1335616.WDC_1503"/>
<keyword evidence="5 7" id="KW-1133">Transmembrane helix</keyword>
<dbReference type="GO" id="GO:0005886">
    <property type="term" value="C:plasma membrane"/>
    <property type="evidence" value="ECO:0007669"/>
    <property type="project" value="UniProtKB-SubCell"/>
</dbReference>
<keyword evidence="3" id="KW-1003">Cell membrane</keyword>
<feature type="transmembrane region" description="Helical" evidence="7">
    <location>
        <begin position="15"/>
        <end position="33"/>
    </location>
</feature>
<proteinExistence type="inferred from homology"/>
<evidence type="ECO:0000313" key="10">
    <source>
        <dbReference type="Proteomes" id="UP000032279"/>
    </source>
</evidence>
<keyword evidence="6 7" id="KW-0472">Membrane</keyword>
<keyword evidence="10" id="KW-1185">Reference proteome</keyword>
<accession>A0A0D1A5D9</accession>
<dbReference type="PATRIC" id="fig|1335616.4.peg.1506"/>
<reference evidence="9 10" key="1">
    <citation type="submission" date="2013-08" db="EMBL/GenBank/DDBJ databases">
        <title>Lactobacillus wasatchii sp. WDC04, a late gas producing bacteria isolated from aged chedder cheese.</title>
        <authorList>
            <person name="Oberg C.J."/>
            <person name="Culumber M."/>
            <person name="McMahon D.J."/>
            <person name="Broadbent J.R."/>
            <person name="Oberg T.S."/>
            <person name="Ortaki F."/>
        </authorList>
    </citation>
    <scope>NUCLEOTIDE SEQUENCE [LARGE SCALE GENOMIC DNA]</scope>
    <source>
        <strain evidence="9 10">WDC04</strain>
    </source>
</reference>
<evidence type="ECO:0000256" key="4">
    <source>
        <dbReference type="ARBA" id="ARBA00022692"/>
    </source>
</evidence>
<comment type="caution">
    <text evidence="9">The sequence shown here is derived from an EMBL/GenBank/DDBJ whole genome shotgun (WGS) entry which is preliminary data.</text>
</comment>
<feature type="domain" description="Acyltransferase 3" evidence="8">
    <location>
        <begin position="11"/>
        <end position="359"/>
    </location>
</feature>
<comment type="subcellular location">
    <subcellularLocation>
        <location evidence="1">Cell membrane</location>
        <topology evidence="1">Multi-pass membrane protein</topology>
    </subcellularLocation>
</comment>
<evidence type="ECO:0000313" key="9">
    <source>
        <dbReference type="EMBL" id="KIS02917.1"/>
    </source>
</evidence>
<feature type="transmembrane region" description="Helical" evidence="7">
    <location>
        <begin position="164"/>
        <end position="183"/>
    </location>
</feature>
<evidence type="ECO:0000256" key="2">
    <source>
        <dbReference type="ARBA" id="ARBA00007400"/>
    </source>
</evidence>
<feature type="transmembrane region" description="Helical" evidence="7">
    <location>
        <begin position="195"/>
        <end position="217"/>
    </location>
</feature>